<comment type="caution">
    <text evidence="2">The sequence shown here is derived from an EMBL/GenBank/DDBJ whole genome shotgun (WGS) entry which is preliminary data.</text>
</comment>
<dbReference type="EMBL" id="CAJNIZ010012949">
    <property type="protein sequence ID" value="CAE7340633.1"/>
    <property type="molecule type" value="Genomic_DNA"/>
</dbReference>
<evidence type="ECO:0000256" key="1">
    <source>
        <dbReference type="SAM" id="MobiDB-lite"/>
    </source>
</evidence>
<feature type="compositionally biased region" description="Basic residues" evidence="1">
    <location>
        <begin position="326"/>
        <end position="341"/>
    </location>
</feature>
<evidence type="ECO:0000313" key="3">
    <source>
        <dbReference type="Proteomes" id="UP000649617"/>
    </source>
</evidence>
<feature type="compositionally biased region" description="Gly residues" evidence="1">
    <location>
        <begin position="354"/>
        <end position="367"/>
    </location>
</feature>
<reference evidence="2" key="1">
    <citation type="submission" date="2021-02" db="EMBL/GenBank/DDBJ databases">
        <authorList>
            <person name="Dougan E. K."/>
            <person name="Rhodes N."/>
            <person name="Thang M."/>
            <person name="Chan C."/>
        </authorList>
    </citation>
    <scope>NUCLEOTIDE SEQUENCE</scope>
</reference>
<feature type="region of interest" description="Disordered" evidence="1">
    <location>
        <begin position="326"/>
        <end position="407"/>
    </location>
</feature>
<protein>
    <submittedName>
        <fullName evidence="2">Uncharacterized protein</fullName>
    </submittedName>
</protein>
<name>A0A812P128_SYMPI</name>
<organism evidence="2 3">
    <name type="scientific">Symbiodinium pilosum</name>
    <name type="common">Dinoflagellate</name>
    <dbReference type="NCBI Taxonomy" id="2952"/>
    <lineage>
        <taxon>Eukaryota</taxon>
        <taxon>Sar</taxon>
        <taxon>Alveolata</taxon>
        <taxon>Dinophyceae</taxon>
        <taxon>Suessiales</taxon>
        <taxon>Symbiodiniaceae</taxon>
        <taxon>Symbiodinium</taxon>
    </lineage>
</organism>
<accession>A0A812P128</accession>
<keyword evidence="3" id="KW-1185">Reference proteome</keyword>
<evidence type="ECO:0000313" key="2">
    <source>
        <dbReference type="EMBL" id="CAE7340633.1"/>
    </source>
</evidence>
<dbReference type="Proteomes" id="UP000649617">
    <property type="component" value="Unassembled WGS sequence"/>
</dbReference>
<proteinExistence type="predicted"/>
<dbReference type="AlphaFoldDB" id="A0A812P128"/>
<sequence length="407" mass="44887">MSQDTMIQALMQSQAYKQQPEKNQHHLVIYDSKTEGESKTQPAIRMPANRPTYMSSVVGASLRAFCPEYLATGTADEDALSINEQTIFMFFDAFKHDNQATFEKIFNLPDRKLKRAKRILYISYEESTYLRRTRARVSQWTDLDIVEQALIISQNSLKLELRKRLVYDNCTNRFNHIGPVTLEDPSSDWNLSLADKKELLGDTLRESGGRSAVEAEDSGGRRAATDLEPVSWHGNSTDFWKEILHGYLAATCTDCTPQNDNLAVACILLGVKYVAFLNTPAHAELLSPRLEEQIFKLMRDPTCEELYVPVAMSELSFLNPDAPVQRHARQGWWPRKKRAGKGKAGGRGESDGNKGAGGTGAEAGGKSAGQDGSEGKGGSGEGSVSQRKKKGAGKSHGGVEDLASLLQ</sequence>
<dbReference type="OrthoDB" id="10493587at2759"/>
<gene>
    <name evidence="2" type="ORF">SPIL2461_LOCUS8018</name>
</gene>